<feature type="compositionally biased region" description="Basic and acidic residues" evidence="1">
    <location>
        <begin position="137"/>
        <end position="158"/>
    </location>
</feature>
<evidence type="ECO:0000256" key="1">
    <source>
        <dbReference type="SAM" id="MobiDB-lite"/>
    </source>
</evidence>
<keyword evidence="3" id="KW-1185">Reference proteome</keyword>
<evidence type="ECO:0000313" key="3">
    <source>
        <dbReference type="Proteomes" id="UP001626550"/>
    </source>
</evidence>
<proteinExistence type="predicted"/>
<dbReference type="EMBL" id="JBJKFK010001063">
    <property type="protein sequence ID" value="KAL3314217.1"/>
    <property type="molecule type" value="Genomic_DNA"/>
</dbReference>
<dbReference type="AlphaFoldDB" id="A0ABD2Q4Z4"/>
<feature type="region of interest" description="Disordered" evidence="1">
    <location>
        <begin position="1"/>
        <end position="158"/>
    </location>
</feature>
<organism evidence="2 3">
    <name type="scientific">Cichlidogyrus casuarinus</name>
    <dbReference type="NCBI Taxonomy" id="1844966"/>
    <lineage>
        <taxon>Eukaryota</taxon>
        <taxon>Metazoa</taxon>
        <taxon>Spiralia</taxon>
        <taxon>Lophotrochozoa</taxon>
        <taxon>Platyhelminthes</taxon>
        <taxon>Monogenea</taxon>
        <taxon>Monopisthocotylea</taxon>
        <taxon>Dactylogyridea</taxon>
        <taxon>Ancyrocephalidae</taxon>
        <taxon>Cichlidogyrus</taxon>
    </lineage>
</organism>
<name>A0ABD2Q4Z4_9PLAT</name>
<feature type="compositionally biased region" description="Basic residues" evidence="1">
    <location>
        <begin position="121"/>
        <end position="136"/>
    </location>
</feature>
<protein>
    <submittedName>
        <fullName evidence="2">Uncharacterized protein</fullName>
    </submittedName>
</protein>
<accession>A0ABD2Q4Z4</accession>
<sequence length="252" mass="28239">MPRSTRSSTRAVKPEESTTSPKTPKKQNHLAKTVVADSPRLPKSVGRPSRKNPAPSPSPRSSKRLRRADEHSASDEEPVIKSSNRRASARNCNSPAVVAQTPTRRSKRPMQDSPDQDTPSPKKKTPKPVSSKRNRKSTNDLKNLSDEETVEKRPRIETPKVILKPPLPRKLSRVELYDEALKNLASRLDMFDLTDPADATNIWCDWPTQDGSPSFKDLQALLLNRIWFSASGPDSTPSTVSSYFPLERNRIK</sequence>
<reference evidence="2 3" key="1">
    <citation type="submission" date="2024-11" db="EMBL/GenBank/DDBJ databases">
        <title>Adaptive evolution of stress response genes in parasites aligns with host niche diversity.</title>
        <authorList>
            <person name="Hahn C."/>
            <person name="Resl P."/>
        </authorList>
    </citation>
    <scope>NUCLEOTIDE SEQUENCE [LARGE SCALE GENOMIC DNA]</scope>
    <source>
        <strain evidence="2">EGGRZ-B1_66</strain>
        <tissue evidence="2">Body</tissue>
    </source>
</reference>
<feature type="compositionally biased region" description="Polar residues" evidence="1">
    <location>
        <begin position="1"/>
        <end position="10"/>
    </location>
</feature>
<evidence type="ECO:0000313" key="2">
    <source>
        <dbReference type="EMBL" id="KAL3314217.1"/>
    </source>
</evidence>
<comment type="caution">
    <text evidence="2">The sequence shown here is derived from an EMBL/GenBank/DDBJ whole genome shotgun (WGS) entry which is preliminary data.</text>
</comment>
<gene>
    <name evidence="2" type="ORF">Ciccas_007165</name>
</gene>
<dbReference type="Proteomes" id="UP001626550">
    <property type="component" value="Unassembled WGS sequence"/>
</dbReference>